<dbReference type="PANTHER" id="PTHR23511">
    <property type="entry name" value="SYNAPTIC VESICLE GLYCOPROTEIN 2"/>
    <property type="match status" value="1"/>
</dbReference>
<dbReference type="GeneID" id="108741383"/>
<dbReference type="InterPro" id="IPR055415">
    <property type="entry name" value="LD_SV2"/>
</dbReference>
<dbReference type="InterPro" id="IPR036259">
    <property type="entry name" value="MFS_trans_sf"/>
</dbReference>
<evidence type="ECO:0000313" key="9">
    <source>
        <dbReference type="RefSeq" id="XP_018331690.1"/>
    </source>
</evidence>
<feature type="transmembrane region" description="Helical" evidence="6">
    <location>
        <begin position="96"/>
        <end position="116"/>
    </location>
</feature>
<feature type="domain" description="Major facilitator superfamily (MFS) profile" evidence="7">
    <location>
        <begin position="59"/>
        <end position="612"/>
    </location>
</feature>
<dbReference type="RefSeq" id="XP_018331692.1">
    <property type="nucleotide sequence ID" value="XM_018476190.2"/>
</dbReference>
<dbReference type="GO" id="GO:0016020">
    <property type="term" value="C:membrane"/>
    <property type="evidence" value="ECO:0007669"/>
    <property type="project" value="UniProtKB-SubCell"/>
</dbReference>
<evidence type="ECO:0000313" key="8">
    <source>
        <dbReference type="Proteomes" id="UP000192223"/>
    </source>
</evidence>
<dbReference type="Proteomes" id="UP000192223">
    <property type="component" value="Unplaced"/>
</dbReference>
<dbReference type="Gene3D" id="2.160.20.80">
    <property type="entry name" value="E3 ubiquitin-protein ligase SopA"/>
    <property type="match status" value="1"/>
</dbReference>
<dbReference type="SUPFAM" id="SSF103473">
    <property type="entry name" value="MFS general substrate transporter"/>
    <property type="match status" value="2"/>
</dbReference>
<evidence type="ECO:0000256" key="3">
    <source>
        <dbReference type="ARBA" id="ARBA00022692"/>
    </source>
</evidence>
<keyword evidence="2" id="KW-0813">Transport</keyword>
<dbReference type="InterPro" id="IPR020846">
    <property type="entry name" value="MFS_dom"/>
</dbReference>
<feature type="transmembrane region" description="Helical" evidence="6">
    <location>
        <begin position="150"/>
        <end position="171"/>
    </location>
</feature>
<sequence length="619" mass="68224">MCEESACLVPQLDQSPNGAPAPRLSSGSGGGVCAAGEALVGFHEDAISQAAVGRAQFLLSVVLGLAIAADCSELSILGFILPAAELQLCVDDHRKGWLVSITLLALAAGSLAWGILGDHIGRRRSLVSALSVTAVFSAMAVVMPTYGTFMTARFCSGLGVAGAIPLSFSYLAETCPRATRTRYNGLLHAFWPLGALLTSTMAHLTLPTDGADVVEDNREHWSSWHKFLLLNILPTITCIVGLIWASESPRYLLEACREVEALAVYQRLHRLNKARTQYGLTELELPGRSAYRDKPVSNSRNVLNQGLESLKDAFRRLASPSHFRTTILLIALHFLLGFIYTGVSVFSSSWLKELNESKYNANKHYYHNNSFIGYIFNATLENVQYKYSVFKNVTFSHLDFNHVDFISCIFEETEFSNVKTSITYFQNSTFKDCRFIDTDLTKGQFINCNMINNTFLSLIADCKVDFDYNIYLDDLYHETMAWAGPMLPALVIMGFVLEVSTRPPILVVLLILVSLSGIGIFFMADFMSVVAVESVVKVLLMCAVNVITMVVVEGYPCYLRCTAHGIMRSIFHIASLCAIPIYNMLVHTILLFPAVITIAVAFFAAILSIKVQDNSKVLL</sequence>
<feature type="transmembrane region" description="Helical" evidence="6">
    <location>
        <begin position="125"/>
        <end position="144"/>
    </location>
</feature>
<name>A0A1W4X6F9_AGRPL</name>
<dbReference type="AlphaFoldDB" id="A0A1W4X6F9"/>
<dbReference type="STRING" id="224129.A0A1W4X6F9"/>
<evidence type="ECO:0000259" key="7">
    <source>
        <dbReference type="PROSITE" id="PS50850"/>
    </source>
</evidence>
<dbReference type="RefSeq" id="XP_018331691.1">
    <property type="nucleotide sequence ID" value="XM_018476189.2"/>
</dbReference>
<dbReference type="GO" id="GO:0022857">
    <property type="term" value="F:transmembrane transporter activity"/>
    <property type="evidence" value="ECO:0007669"/>
    <property type="project" value="InterPro"/>
</dbReference>
<dbReference type="Pfam" id="PF07690">
    <property type="entry name" value="MFS_1"/>
    <property type="match status" value="1"/>
</dbReference>
<feature type="transmembrane region" description="Helical" evidence="6">
    <location>
        <begin position="224"/>
        <end position="245"/>
    </location>
</feature>
<evidence type="ECO:0000256" key="2">
    <source>
        <dbReference type="ARBA" id="ARBA00022448"/>
    </source>
</evidence>
<evidence type="ECO:0000313" key="11">
    <source>
        <dbReference type="RefSeq" id="XP_018331692.1"/>
    </source>
</evidence>
<dbReference type="Gene3D" id="1.20.1250.20">
    <property type="entry name" value="MFS general substrate transporter like domains"/>
    <property type="match status" value="1"/>
</dbReference>
<feature type="transmembrane region" description="Helical" evidence="6">
    <location>
        <begin position="183"/>
        <end position="204"/>
    </location>
</feature>
<dbReference type="InterPro" id="IPR011701">
    <property type="entry name" value="MFS"/>
</dbReference>
<organism evidence="8 10">
    <name type="scientific">Agrilus planipennis</name>
    <name type="common">Emerald ash borer</name>
    <name type="synonym">Agrilus marcopoli</name>
    <dbReference type="NCBI Taxonomy" id="224129"/>
    <lineage>
        <taxon>Eukaryota</taxon>
        <taxon>Metazoa</taxon>
        <taxon>Ecdysozoa</taxon>
        <taxon>Arthropoda</taxon>
        <taxon>Hexapoda</taxon>
        <taxon>Insecta</taxon>
        <taxon>Pterygota</taxon>
        <taxon>Neoptera</taxon>
        <taxon>Endopterygota</taxon>
        <taxon>Coleoptera</taxon>
        <taxon>Polyphaga</taxon>
        <taxon>Elateriformia</taxon>
        <taxon>Buprestoidea</taxon>
        <taxon>Buprestidae</taxon>
        <taxon>Agrilinae</taxon>
        <taxon>Agrilus</taxon>
    </lineage>
</organism>
<feature type="transmembrane region" description="Helical" evidence="6">
    <location>
        <begin position="565"/>
        <end position="583"/>
    </location>
</feature>
<evidence type="ECO:0000256" key="1">
    <source>
        <dbReference type="ARBA" id="ARBA00004141"/>
    </source>
</evidence>
<keyword evidence="5 6" id="KW-0472">Membrane</keyword>
<gene>
    <name evidence="9 10 11" type="primary">LOC108741383</name>
</gene>
<feature type="transmembrane region" description="Helical" evidence="6">
    <location>
        <begin position="589"/>
        <end position="609"/>
    </location>
</feature>
<reference evidence="9 10" key="1">
    <citation type="submission" date="2025-04" db="UniProtKB">
        <authorList>
            <consortium name="RefSeq"/>
        </authorList>
    </citation>
    <scope>IDENTIFICATION</scope>
    <source>
        <tissue evidence="9 10">Entire body</tissue>
    </source>
</reference>
<dbReference type="RefSeq" id="XP_018331690.1">
    <property type="nucleotide sequence ID" value="XM_018476188.2"/>
</dbReference>
<evidence type="ECO:0000256" key="4">
    <source>
        <dbReference type="ARBA" id="ARBA00022989"/>
    </source>
</evidence>
<evidence type="ECO:0000256" key="6">
    <source>
        <dbReference type="SAM" id="Phobius"/>
    </source>
</evidence>
<dbReference type="PROSITE" id="PS50850">
    <property type="entry name" value="MFS"/>
    <property type="match status" value="1"/>
</dbReference>
<evidence type="ECO:0000256" key="5">
    <source>
        <dbReference type="ARBA" id="ARBA00023136"/>
    </source>
</evidence>
<feature type="transmembrane region" description="Helical" evidence="6">
    <location>
        <begin position="57"/>
        <end position="84"/>
    </location>
</feature>
<dbReference type="SUPFAM" id="SSF141571">
    <property type="entry name" value="Pentapeptide repeat-like"/>
    <property type="match status" value="1"/>
</dbReference>
<dbReference type="Pfam" id="PF23894">
    <property type="entry name" value="LD_SV2"/>
    <property type="match status" value="1"/>
</dbReference>
<keyword evidence="3 6" id="KW-0812">Transmembrane</keyword>
<dbReference type="OrthoDB" id="433512at2759"/>
<keyword evidence="8" id="KW-1185">Reference proteome</keyword>
<feature type="transmembrane region" description="Helical" evidence="6">
    <location>
        <begin position="538"/>
        <end position="558"/>
    </location>
</feature>
<evidence type="ECO:0000313" key="10">
    <source>
        <dbReference type="RefSeq" id="XP_018331691.1"/>
    </source>
</evidence>
<comment type="subcellular location">
    <subcellularLocation>
        <location evidence="1">Membrane</location>
        <topology evidence="1">Multi-pass membrane protein</topology>
    </subcellularLocation>
</comment>
<feature type="transmembrane region" description="Helical" evidence="6">
    <location>
        <begin position="506"/>
        <end position="532"/>
    </location>
</feature>
<protein>
    <submittedName>
        <fullName evidence="9 10">Synaptic vesicle glycoprotein 2B</fullName>
    </submittedName>
</protein>
<keyword evidence="4 6" id="KW-1133">Transmembrane helix</keyword>
<dbReference type="KEGG" id="apln:108741383"/>
<feature type="transmembrane region" description="Helical" evidence="6">
    <location>
        <begin position="480"/>
        <end position="499"/>
    </location>
</feature>
<dbReference type="PANTHER" id="PTHR23511:SF34">
    <property type="entry name" value="SYNAPTIC VESICLE GLYCOPROTEIN 2"/>
    <property type="match status" value="1"/>
</dbReference>
<feature type="transmembrane region" description="Helical" evidence="6">
    <location>
        <begin position="325"/>
        <end position="346"/>
    </location>
</feature>
<proteinExistence type="predicted"/>
<accession>A0A1W4X6F9</accession>